<dbReference type="EMBL" id="UZAD01003480">
    <property type="protein sequence ID" value="VDN86435.1"/>
    <property type="molecule type" value="Genomic_DNA"/>
</dbReference>
<organism evidence="4">
    <name type="scientific">Brugia pahangi</name>
    <name type="common">Filarial nematode worm</name>
    <dbReference type="NCBI Taxonomy" id="6280"/>
    <lineage>
        <taxon>Eukaryota</taxon>
        <taxon>Metazoa</taxon>
        <taxon>Ecdysozoa</taxon>
        <taxon>Nematoda</taxon>
        <taxon>Chromadorea</taxon>
        <taxon>Rhabditida</taxon>
        <taxon>Spirurina</taxon>
        <taxon>Spiruromorpha</taxon>
        <taxon>Filarioidea</taxon>
        <taxon>Onchocercidae</taxon>
        <taxon>Brugia</taxon>
    </lineage>
</organism>
<evidence type="ECO:0000313" key="4">
    <source>
        <dbReference type="WBParaSite" id="BPAG_0000528501-mRNA-1"/>
    </source>
</evidence>
<dbReference type="Proteomes" id="UP000278627">
    <property type="component" value="Unassembled WGS sequence"/>
</dbReference>
<feature type="compositionally biased region" description="Polar residues" evidence="1">
    <location>
        <begin position="1"/>
        <end position="20"/>
    </location>
</feature>
<protein>
    <submittedName>
        <fullName evidence="2 4">Uncharacterized protein</fullName>
    </submittedName>
</protein>
<evidence type="ECO:0000313" key="2">
    <source>
        <dbReference type="EMBL" id="VDN86435.1"/>
    </source>
</evidence>
<dbReference type="AlphaFoldDB" id="A0A0N4TAP8"/>
<feature type="region of interest" description="Disordered" evidence="1">
    <location>
        <begin position="1"/>
        <end position="25"/>
    </location>
</feature>
<proteinExistence type="predicted"/>
<name>A0A0N4TAP8_BRUPA</name>
<reference evidence="2 3" key="2">
    <citation type="submission" date="2018-11" db="EMBL/GenBank/DDBJ databases">
        <authorList>
            <consortium name="Pathogen Informatics"/>
        </authorList>
    </citation>
    <scope>NUCLEOTIDE SEQUENCE [LARGE SCALE GENOMIC DNA]</scope>
</reference>
<reference evidence="4" key="1">
    <citation type="submission" date="2017-02" db="UniProtKB">
        <authorList>
            <consortium name="WormBaseParasite"/>
        </authorList>
    </citation>
    <scope>IDENTIFICATION</scope>
</reference>
<keyword evidence="3" id="KW-1185">Reference proteome</keyword>
<evidence type="ECO:0000313" key="3">
    <source>
        <dbReference type="Proteomes" id="UP000278627"/>
    </source>
</evidence>
<gene>
    <name evidence="2" type="ORF">BPAG_LOCUS5249</name>
</gene>
<accession>A0A0N4TAP8</accession>
<dbReference type="WBParaSite" id="BPAG_0000528501-mRNA-1">
    <property type="protein sequence ID" value="BPAG_0000528501-mRNA-1"/>
    <property type="gene ID" value="BPAG_0000528501"/>
</dbReference>
<sequence>MLRNRISTEFTSTTSATPENNFKRHDDANEDCTKISLPSIEAKIYYSTNDAINCHKSFPIIKSAITSMPYLYVSANVANMPEETALTPIIADFFQQLLENLPQQFPQQVKIYLFI</sequence>
<evidence type="ECO:0000256" key="1">
    <source>
        <dbReference type="SAM" id="MobiDB-lite"/>
    </source>
</evidence>